<dbReference type="InterPro" id="IPR013383">
    <property type="entry name" value="CRISPR-assoc_prot_DxTHG_CS"/>
</dbReference>
<accession>U7D2N2</accession>
<dbReference type="eggNOG" id="ENOG502ZANU">
    <property type="taxonomic scope" value="Bacteria"/>
</dbReference>
<dbReference type="AlphaFoldDB" id="U7D2N2"/>
<dbReference type="RefSeq" id="WP_022637731.1">
    <property type="nucleotide sequence ID" value="NZ_ASJR01000033.1"/>
</dbReference>
<reference evidence="1 2" key="1">
    <citation type="journal article" date="2013" name="Environ. Microbiol.">
        <title>Genome analysis of Chitinivibrio alkaliphilus gen. nov., sp. nov., a novel extremely haloalkaliphilic anaerobic chitinolytic bacterium from the candidate phylum Termite Group 3.</title>
        <authorList>
            <person name="Sorokin D.Y."/>
            <person name="Gumerov V.M."/>
            <person name="Rakitin A.L."/>
            <person name="Beletsky A.V."/>
            <person name="Damste J.S."/>
            <person name="Muyzer G."/>
            <person name="Mardanov A.V."/>
            <person name="Ravin N.V."/>
        </authorList>
    </citation>
    <scope>NUCLEOTIDE SEQUENCE [LARGE SCALE GENOMIC DNA]</scope>
    <source>
        <strain evidence="1 2">ACht1</strain>
    </source>
</reference>
<dbReference type="EMBL" id="ASJR01000033">
    <property type="protein sequence ID" value="ERP30769.1"/>
    <property type="molecule type" value="Genomic_DNA"/>
</dbReference>
<gene>
    <name evidence="1" type="ORF">CALK_2376</name>
</gene>
<comment type="caution">
    <text evidence="1">The sequence shown here is derived from an EMBL/GenBank/DDBJ whole genome shotgun (WGS) entry which is preliminary data.</text>
</comment>
<dbReference type="NCBIfam" id="TIGR02549">
    <property type="entry name" value="CRISPR_DxTHG"/>
    <property type="match status" value="1"/>
</dbReference>
<evidence type="ECO:0000313" key="1">
    <source>
        <dbReference type="EMBL" id="ERP30769.1"/>
    </source>
</evidence>
<proteinExistence type="predicted"/>
<evidence type="ECO:0000313" key="2">
    <source>
        <dbReference type="Proteomes" id="UP000017148"/>
    </source>
</evidence>
<name>U7D2N2_9BACT</name>
<protein>
    <submittedName>
        <fullName evidence="1">CRISPR/Cas system-associated protein Csx1</fullName>
    </submittedName>
</protein>
<dbReference type="STRING" id="1313304.CALK_2376"/>
<dbReference type="SUPFAM" id="SSF160980">
    <property type="entry name" value="SSO1389-like"/>
    <property type="match status" value="1"/>
</dbReference>
<organism evidence="1 2">
    <name type="scientific">Chitinivibrio alkaliphilus ACht1</name>
    <dbReference type="NCBI Taxonomy" id="1313304"/>
    <lineage>
        <taxon>Bacteria</taxon>
        <taxon>Pseudomonadati</taxon>
        <taxon>Fibrobacterota</taxon>
        <taxon>Chitinivibrionia</taxon>
        <taxon>Chitinivibrionales</taxon>
        <taxon>Chitinivibrionaceae</taxon>
        <taxon>Chitinivibrio</taxon>
    </lineage>
</organism>
<keyword evidence="2" id="KW-1185">Reference proteome</keyword>
<sequence>MSWALISIIGRGRKDEGKEVYQRVDYHFPSGCKKRSSLFFSAVLSSGEYPISSAVLLGTKTSSWGALVEGDAETDDDVEELYFRIEEATEEGGGIGTELLSQLEKYLSWKYSRSVFCAITEHMPSLHNDHYLESIDMYTQVISKITEKKILFDITHGYRSMPFITAAALRFEGAFAKEYDVKYIYGELPEGRVRDLSSLVQYQNITRSVHLFFGRYDGTDLADHAAPNWPGFAKAIRKFSHLMQANFYPHIAEWCRQCGNIAKDKPAGLPFWLERIYMRFVQELHDPLEKHQMLWGKIAVLSTYYFRAHMYGQAIIALHTAVEYYVLEHACCNEQSYDMLKEAYNSFMDDLFAKDPERVKKLHRLRNIRNSIAHGGSPDANGREPQAENLKSQYESFLTTFSQLTGVTYDHILHSF</sequence>
<dbReference type="Proteomes" id="UP000017148">
    <property type="component" value="Unassembled WGS sequence"/>
</dbReference>
<dbReference type="OrthoDB" id="9777703at2"/>